<name>A0A1E7FIZ4_9STRA</name>
<keyword evidence="9" id="KW-0378">Hydrolase</keyword>
<feature type="compositionally biased region" description="Basic and acidic residues" evidence="11">
    <location>
        <begin position="65"/>
        <end position="75"/>
    </location>
</feature>
<organism evidence="12 13">
    <name type="scientific">Fragilariopsis cylindrus CCMP1102</name>
    <dbReference type="NCBI Taxonomy" id="635003"/>
    <lineage>
        <taxon>Eukaryota</taxon>
        <taxon>Sar</taxon>
        <taxon>Stramenopiles</taxon>
        <taxon>Ochrophyta</taxon>
        <taxon>Bacillariophyta</taxon>
        <taxon>Bacillariophyceae</taxon>
        <taxon>Bacillariophycidae</taxon>
        <taxon>Bacillariales</taxon>
        <taxon>Bacillariaceae</taxon>
        <taxon>Fragilariopsis</taxon>
    </lineage>
</organism>
<dbReference type="GO" id="GO:0005739">
    <property type="term" value="C:mitochondrion"/>
    <property type="evidence" value="ECO:0007669"/>
    <property type="project" value="TreeGrafter"/>
</dbReference>
<dbReference type="AlphaFoldDB" id="A0A1E7FIZ4"/>
<evidence type="ECO:0000256" key="6">
    <source>
        <dbReference type="ARBA" id="ARBA00022722"/>
    </source>
</evidence>
<evidence type="ECO:0000313" key="13">
    <source>
        <dbReference type="Proteomes" id="UP000095751"/>
    </source>
</evidence>
<dbReference type="KEGG" id="fcy:FRACYDRAFT_184276"/>
<feature type="region of interest" description="Disordered" evidence="11">
    <location>
        <begin position="50"/>
        <end position="75"/>
    </location>
</feature>
<dbReference type="OrthoDB" id="49577at2759"/>
<evidence type="ECO:0000256" key="4">
    <source>
        <dbReference type="ARBA" id="ARBA00012477"/>
    </source>
</evidence>
<dbReference type="PANTHER" id="PTHR12553:SF49">
    <property type="entry name" value="ZINC PHOSPHODIESTERASE ELAC PROTEIN 2"/>
    <property type="match status" value="1"/>
</dbReference>
<feature type="region of interest" description="Disordered" evidence="11">
    <location>
        <begin position="141"/>
        <end position="160"/>
    </location>
</feature>
<comment type="catalytic activity">
    <reaction evidence="1">
        <text>Endonucleolytic cleavage of RNA, removing extra 3' nucleotides from tRNA precursor, generating 3' termini of tRNAs. A 3'-hydroxy group is left at the tRNA terminus and a 5'-phosphoryl group is left at the trailer molecule.</text>
        <dbReference type="EC" id="3.1.26.11"/>
    </reaction>
</comment>
<proteinExistence type="inferred from homology"/>
<protein>
    <recommendedName>
        <fullName evidence="4">ribonuclease Z</fullName>
        <ecNumber evidence="4">3.1.26.11</ecNumber>
    </recommendedName>
</protein>
<evidence type="ECO:0000256" key="9">
    <source>
        <dbReference type="ARBA" id="ARBA00022801"/>
    </source>
</evidence>
<evidence type="ECO:0000256" key="1">
    <source>
        <dbReference type="ARBA" id="ARBA00000402"/>
    </source>
</evidence>
<dbReference type="GO" id="GO:1990180">
    <property type="term" value="P:mitochondrial tRNA 3'-end processing"/>
    <property type="evidence" value="ECO:0007669"/>
    <property type="project" value="TreeGrafter"/>
</dbReference>
<evidence type="ECO:0000256" key="5">
    <source>
        <dbReference type="ARBA" id="ARBA00022694"/>
    </source>
</evidence>
<evidence type="ECO:0000256" key="10">
    <source>
        <dbReference type="ARBA" id="ARBA00022833"/>
    </source>
</evidence>
<evidence type="ECO:0000256" key="8">
    <source>
        <dbReference type="ARBA" id="ARBA00022759"/>
    </source>
</evidence>
<keyword evidence="6" id="KW-0540">Nuclease</keyword>
<dbReference type="Proteomes" id="UP000095751">
    <property type="component" value="Unassembled WGS sequence"/>
</dbReference>
<dbReference type="GO" id="GO:0042781">
    <property type="term" value="F:3'-tRNA processing endoribonuclease activity"/>
    <property type="evidence" value="ECO:0007669"/>
    <property type="project" value="UniProtKB-EC"/>
</dbReference>
<evidence type="ECO:0000256" key="3">
    <source>
        <dbReference type="ARBA" id="ARBA00007823"/>
    </source>
</evidence>
<dbReference type="PANTHER" id="PTHR12553">
    <property type="entry name" value="ZINC PHOSPHODIESTERASE ELAC PROTEIN 2"/>
    <property type="match status" value="1"/>
</dbReference>
<evidence type="ECO:0000256" key="11">
    <source>
        <dbReference type="SAM" id="MobiDB-lite"/>
    </source>
</evidence>
<dbReference type="Gene3D" id="3.60.15.10">
    <property type="entry name" value="Ribonuclease Z/Hydroxyacylglutathione hydrolase-like"/>
    <property type="match status" value="1"/>
</dbReference>
<keyword evidence="5" id="KW-0819">tRNA processing</keyword>
<keyword evidence="13" id="KW-1185">Reference proteome</keyword>
<comment type="cofactor">
    <cofactor evidence="2">
        <name>Zn(2+)</name>
        <dbReference type="ChEBI" id="CHEBI:29105"/>
    </cofactor>
</comment>
<dbReference type="SUPFAM" id="SSF56281">
    <property type="entry name" value="Metallo-hydrolase/oxidoreductase"/>
    <property type="match status" value="1"/>
</dbReference>
<evidence type="ECO:0000256" key="2">
    <source>
        <dbReference type="ARBA" id="ARBA00001947"/>
    </source>
</evidence>
<keyword evidence="8" id="KW-0255">Endonuclease</keyword>
<gene>
    <name evidence="12" type="ORF">FRACYDRAFT_184276</name>
</gene>
<dbReference type="InParanoid" id="A0A1E7FIZ4"/>
<evidence type="ECO:0000313" key="12">
    <source>
        <dbReference type="EMBL" id="OEU17753.1"/>
    </source>
</evidence>
<dbReference type="GO" id="GO:0046872">
    <property type="term" value="F:metal ion binding"/>
    <property type="evidence" value="ECO:0007669"/>
    <property type="project" value="UniProtKB-KW"/>
</dbReference>
<dbReference type="EC" id="3.1.26.11" evidence="4"/>
<evidence type="ECO:0000256" key="7">
    <source>
        <dbReference type="ARBA" id="ARBA00022723"/>
    </source>
</evidence>
<sequence>MTTTRRDRRDGSTTRDECTSSSQFLCYSGDTRPSHGLVQACRRALQRNDNNYTSNTYGRYNNYRDNPHPPYRSEDNSKKLFLIHEASYQETEANMALKKKHSTINEAFQVACDIPASRVLMTHFSQRYDNNVSTTTTAVTMNSDSNGGTENRTTENNHDNVPSLGLAVDGLQIIL</sequence>
<keyword evidence="7" id="KW-0479">Metal-binding</keyword>
<reference evidence="12 13" key="1">
    <citation type="submission" date="2016-09" db="EMBL/GenBank/DDBJ databases">
        <title>Extensive genetic diversity and differential bi-allelic expression allows diatom success in the polar Southern Ocean.</title>
        <authorList>
            <consortium name="DOE Joint Genome Institute"/>
            <person name="Mock T."/>
            <person name="Otillar R.P."/>
            <person name="Strauss J."/>
            <person name="Dupont C."/>
            <person name="Frickenhaus S."/>
            <person name="Maumus F."/>
            <person name="Mcmullan M."/>
            <person name="Sanges R."/>
            <person name="Schmutz J."/>
            <person name="Toseland A."/>
            <person name="Valas R."/>
            <person name="Veluchamy A."/>
            <person name="Ward B.J."/>
            <person name="Allen A."/>
            <person name="Barry K."/>
            <person name="Falciatore A."/>
            <person name="Ferrante M."/>
            <person name="Fortunato A.E."/>
            <person name="Gloeckner G."/>
            <person name="Gruber A."/>
            <person name="Hipkin R."/>
            <person name="Janech M."/>
            <person name="Kroth P."/>
            <person name="Leese F."/>
            <person name="Lindquist E."/>
            <person name="Lyon B.R."/>
            <person name="Martin J."/>
            <person name="Mayer C."/>
            <person name="Parker M."/>
            <person name="Quesneville H."/>
            <person name="Raymond J."/>
            <person name="Uhlig C."/>
            <person name="Valentin K.U."/>
            <person name="Worden A.Z."/>
            <person name="Armbrust E.V."/>
            <person name="Bowler C."/>
            <person name="Green B."/>
            <person name="Moulton V."/>
            <person name="Van Oosterhout C."/>
            <person name="Grigoriev I."/>
        </authorList>
    </citation>
    <scope>NUCLEOTIDE SEQUENCE [LARGE SCALE GENOMIC DNA]</scope>
    <source>
        <strain evidence="12 13">CCMP1102</strain>
    </source>
</reference>
<keyword evidence="10" id="KW-0862">Zinc</keyword>
<accession>A0A1E7FIZ4</accession>
<comment type="similarity">
    <text evidence="3">Belongs to the RNase Z family.</text>
</comment>
<dbReference type="InterPro" id="IPR047151">
    <property type="entry name" value="RNZ2-like"/>
</dbReference>
<dbReference type="EMBL" id="KV784357">
    <property type="protein sequence ID" value="OEU17753.1"/>
    <property type="molecule type" value="Genomic_DNA"/>
</dbReference>
<dbReference type="InterPro" id="IPR036866">
    <property type="entry name" value="RibonucZ/Hydroxyglut_hydro"/>
</dbReference>
<feature type="compositionally biased region" description="Polar residues" evidence="11">
    <location>
        <begin position="50"/>
        <end position="59"/>
    </location>
</feature>